<accession>A0ABC9TSK3</accession>
<gene>
    <name evidence="6" type="ORF">CLOSYM_04273</name>
</gene>
<organism evidence="6 7">
    <name type="scientific">[Clostridium] symbiosum ATCC 14940</name>
    <dbReference type="NCBI Taxonomy" id="411472"/>
    <lineage>
        <taxon>Bacteria</taxon>
        <taxon>Bacillati</taxon>
        <taxon>Bacillota</taxon>
        <taxon>Clostridia</taxon>
        <taxon>Lachnospirales</taxon>
        <taxon>Lachnospiraceae</taxon>
        <taxon>Otoolea</taxon>
    </lineage>
</organism>
<evidence type="ECO:0000256" key="1">
    <source>
        <dbReference type="ARBA" id="ARBA00004514"/>
    </source>
</evidence>
<keyword evidence="4" id="KW-1005">Bacterial flagellum biogenesis</keyword>
<keyword evidence="3" id="KW-0963">Cytoplasm</keyword>
<dbReference type="Pfam" id="PF02561">
    <property type="entry name" value="FliS"/>
    <property type="match status" value="1"/>
</dbReference>
<dbReference type="Proteomes" id="UP000016491">
    <property type="component" value="Unassembled WGS sequence"/>
</dbReference>
<keyword evidence="6" id="KW-0969">Cilium</keyword>
<evidence type="ECO:0000256" key="3">
    <source>
        <dbReference type="ARBA" id="ARBA00022490"/>
    </source>
</evidence>
<comment type="caution">
    <text evidence="6">The sequence shown here is derived from an EMBL/GenBank/DDBJ whole genome shotgun (WGS) entry which is preliminary data.</text>
</comment>
<dbReference type="EMBL" id="AWSU01000342">
    <property type="protein sequence ID" value="ERI74153.1"/>
    <property type="molecule type" value="Genomic_DNA"/>
</dbReference>
<dbReference type="Gene3D" id="1.20.120.340">
    <property type="entry name" value="Flagellar protein FliS"/>
    <property type="match status" value="1"/>
</dbReference>
<evidence type="ECO:0000313" key="6">
    <source>
        <dbReference type="EMBL" id="ERI74153.1"/>
    </source>
</evidence>
<comment type="similarity">
    <text evidence="2">Belongs to the FliS family.</text>
</comment>
<protein>
    <submittedName>
        <fullName evidence="6">Flagellar protein FliS</fullName>
    </submittedName>
</protein>
<dbReference type="GO" id="GO:0005829">
    <property type="term" value="C:cytosol"/>
    <property type="evidence" value="ECO:0007669"/>
    <property type="project" value="UniProtKB-SubCell"/>
</dbReference>
<sequence>MNASGYQAYKNQSIFTMTQGELLLLLYDELVKRLLQADLALKNQDYGIFEHSIGRSAEIVDYLNSTLDNRYQISGQLSRMYDFFKFYLARIEAGRDDEKIIELIELVKELRTAFYEANKKAGI</sequence>
<evidence type="ECO:0000313" key="7">
    <source>
        <dbReference type="Proteomes" id="UP000016491"/>
    </source>
</evidence>
<evidence type="ECO:0000256" key="4">
    <source>
        <dbReference type="ARBA" id="ARBA00022795"/>
    </source>
</evidence>
<keyword evidence="5" id="KW-0143">Chaperone</keyword>
<evidence type="ECO:0000256" key="2">
    <source>
        <dbReference type="ARBA" id="ARBA00008787"/>
    </source>
</evidence>
<dbReference type="GO" id="GO:0044781">
    <property type="term" value="P:bacterial-type flagellum organization"/>
    <property type="evidence" value="ECO:0007669"/>
    <property type="project" value="UniProtKB-KW"/>
</dbReference>
<dbReference type="InterPro" id="IPR003713">
    <property type="entry name" value="FliS"/>
</dbReference>
<dbReference type="RefSeq" id="WP_021641495.1">
    <property type="nucleotide sequence ID" value="NZ_KE992859.1"/>
</dbReference>
<evidence type="ECO:0000256" key="5">
    <source>
        <dbReference type="ARBA" id="ARBA00023186"/>
    </source>
</evidence>
<dbReference type="InterPro" id="IPR036584">
    <property type="entry name" value="FliS_sf"/>
</dbReference>
<keyword evidence="6" id="KW-0966">Cell projection</keyword>
<dbReference type="SUPFAM" id="SSF101116">
    <property type="entry name" value="Flagellar export chaperone FliS"/>
    <property type="match status" value="1"/>
</dbReference>
<proteinExistence type="inferred from homology"/>
<reference evidence="6 7" key="1">
    <citation type="submission" date="2013-07" db="EMBL/GenBank/DDBJ databases">
        <authorList>
            <person name="Weinstock G."/>
            <person name="Sodergren E."/>
            <person name="Wylie T."/>
            <person name="Fulton L."/>
            <person name="Fulton R."/>
            <person name="Fronick C."/>
            <person name="O'Laughlin M."/>
            <person name="Godfrey J."/>
            <person name="Miner T."/>
            <person name="Herter B."/>
            <person name="Appelbaum E."/>
            <person name="Cordes M."/>
            <person name="Lek S."/>
            <person name="Wollam A."/>
            <person name="Pepin K.H."/>
            <person name="Palsikar V.B."/>
            <person name="Mitreva M."/>
            <person name="Wilson R.K."/>
        </authorList>
    </citation>
    <scope>NUCLEOTIDE SEQUENCE [LARGE SCALE GENOMIC DNA]</scope>
    <source>
        <strain evidence="6 7">ATCC 14940</strain>
    </source>
</reference>
<keyword evidence="6" id="KW-0282">Flagellum</keyword>
<dbReference type="PANTHER" id="PTHR34773:SF1">
    <property type="entry name" value="FLAGELLAR SECRETION CHAPERONE FLIS"/>
    <property type="match status" value="1"/>
</dbReference>
<name>A0ABC9TSK3_CLOSY</name>
<dbReference type="PANTHER" id="PTHR34773">
    <property type="entry name" value="FLAGELLAR SECRETION CHAPERONE FLIS"/>
    <property type="match status" value="1"/>
</dbReference>
<dbReference type="AlphaFoldDB" id="A0ABC9TSK3"/>
<comment type="subcellular location">
    <subcellularLocation>
        <location evidence="1">Cytoplasm</location>
        <location evidence="1">Cytosol</location>
    </subcellularLocation>
</comment>